<dbReference type="Proteomes" id="UP000054815">
    <property type="component" value="Unassembled WGS sequence"/>
</dbReference>
<feature type="non-terminal residue" evidence="1">
    <location>
        <position position="68"/>
    </location>
</feature>
<feature type="non-terminal residue" evidence="1">
    <location>
        <position position="1"/>
    </location>
</feature>
<organism evidence="1 2">
    <name type="scientific">Trichinella pseudospiralis</name>
    <name type="common">Parasitic roundworm</name>
    <dbReference type="NCBI Taxonomy" id="6337"/>
    <lineage>
        <taxon>Eukaryota</taxon>
        <taxon>Metazoa</taxon>
        <taxon>Ecdysozoa</taxon>
        <taxon>Nematoda</taxon>
        <taxon>Enoplea</taxon>
        <taxon>Dorylaimia</taxon>
        <taxon>Trichinellida</taxon>
        <taxon>Trichinellidae</taxon>
        <taxon>Trichinella</taxon>
    </lineage>
</organism>
<dbReference type="AlphaFoldDB" id="A0A0V0W9F1"/>
<accession>A0A0V0W9F1</accession>
<protein>
    <submittedName>
        <fullName evidence="1">Uncharacterized protein</fullName>
    </submittedName>
</protein>
<reference evidence="1 2" key="1">
    <citation type="submission" date="2015-01" db="EMBL/GenBank/DDBJ databases">
        <title>Evolution of Trichinella species and genotypes.</title>
        <authorList>
            <person name="Korhonen P.K."/>
            <person name="Edoardo P."/>
            <person name="Giuseppe L.R."/>
            <person name="Gasser R.B."/>
        </authorList>
    </citation>
    <scope>NUCLEOTIDE SEQUENCE [LARGE SCALE GENOMIC DNA]</scope>
    <source>
        <strain evidence="1">ISS141</strain>
    </source>
</reference>
<evidence type="ECO:0000313" key="1">
    <source>
        <dbReference type="EMBL" id="KRX72484.1"/>
    </source>
</evidence>
<comment type="caution">
    <text evidence="1">The sequence shown here is derived from an EMBL/GenBank/DDBJ whole genome shotgun (WGS) entry which is preliminary data.</text>
</comment>
<sequence>LSSLSSKSDDLEFERQTELLFLSSFEVVPTMGKDVCACCCHAFYGYDLDLSRMHINHICLDCDCFERW</sequence>
<name>A0A0V0W9F1_TRIPS</name>
<gene>
    <name evidence="1" type="ORF">T4E_3171</name>
</gene>
<evidence type="ECO:0000313" key="2">
    <source>
        <dbReference type="Proteomes" id="UP000054815"/>
    </source>
</evidence>
<dbReference type="EMBL" id="JYDU01001122">
    <property type="protein sequence ID" value="KRX72484.1"/>
    <property type="molecule type" value="Genomic_DNA"/>
</dbReference>
<proteinExistence type="predicted"/>